<dbReference type="OrthoDB" id="2463928at2759"/>
<name>A0A9N9P8N8_9GLOM</name>
<dbReference type="EMBL" id="CAJVQA010031173">
    <property type="protein sequence ID" value="CAG8800857.1"/>
    <property type="molecule type" value="Genomic_DNA"/>
</dbReference>
<reference evidence="1" key="1">
    <citation type="submission" date="2021-06" db="EMBL/GenBank/DDBJ databases">
        <authorList>
            <person name="Kallberg Y."/>
            <person name="Tangrot J."/>
            <person name="Rosling A."/>
        </authorList>
    </citation>
    <scope>NUCLEOTIDE SEQUENCE</scope>
    <source>
        <strain evidence="1">FL966</strain>
    </source>
</reference>
<proteinExistence type="predicted"/>
<feature type="non-terminal residue" evidence="1">
    <location>
        <position position="1"/>
    </location>
</feature>
<protein>
    <submittedName>
        <fullName evidence="1">21315_t:CDS:1</fullName>
    </submittedName>
</protein>
<gene>
    <name evidence="1" type="ORF">CPELLU_LOCUS17705</name>
</gene>
<evidence type="ECO:0000313" key="2">
    <source>
        <dbReference type="Proteomes" id="UP000789759"/>
    </source>
</evidence>
<comment type="caution">
    <text evidence="1">The sequence shown here is derived from an EMBL/GenBank/DDBJ whole genome shotgun (WGS) entry which is preliminary data.</text>
</comment>
<evidence type="ECO:0000313" key="1">
    <source>
        <dbReference type="EMBL" id="CAG8800857.1"/>
    </source>
</evidence>
<organism evidence="1 2">
    <name type="scientific">Cetraspora pellucida</name>
    <dbReference type="NCBI Taxonomy" id="1433469"/>
    <lineage>
        <taxon>Eukaryota</taxon>
        <taxon>Fungi</taxon>
        <taxon>Fungi incertae sedis</taxon>
        <taxon>Mucoromycota</taxon>
        <taxon>Glomeromycotina</taxon>
        <taxon>Glomeromycetes</taxon>
        <taxon>Diversisporales</taxon>
        <taxon>Gigasporaceae</taxon>
        <taxon>Cetraspora</taxon>
    </lineage>
</organism>
<sequence length="98" mass="11206">LVSKEAVKGYHLLAIANVVQNEAKKVYENLGIEYLKTQDVTNIKFKFVSLMNLHLIGESSIKADIIETVKFLTKKNYQVDDFLFENLTIGFVLQIQNN</sequence>
<dbReference type="AlphaFoldDB" id="A0A9N9P8N8"/>
<accession>A0A9N9P8N8</accession>
<keyword evidence="2" id="KW-1185">Reference proteome</keyword>
<dbReference type="Proteomes" id="UP000789759">
    <property type="component" value="Unassembled WGS sequence"/>
</dbReference>